<organism evidence="4 5">
    <name type="scientific">Catalinimonas alkaloidigena</name>
    <dbReference type="NCBI Taxonomy" id="1075417"/>
    <lineage>
        <taxon>Bacteria</taxon>
        <taxon>Pseudomonadati</taxon>
        <taxon>Bacteroidota</taxon>
        <taxon>Cytophagia</taxon>
        <taxon>Cytophagales</taxon>
        <taxon>Catalimonadaceae</taxon>
        <taxon>Catalinimonas</taxon>
    </lineage>
</organism>
<dbReference type="GO" id="GO:0050118">
    <property type="term" value="F:N-acetyldiaminopimelate deacetylase activity"/>
    <property type="evidence" value="ECO:0007669"/>
    <property type="project" value="UniProtKB-ARBA"/>
</dbReference>
<dbReference type="InterPro" id="IPR036264">
    <property type="entry name" value="Bact_exopeptidase_dim_dom"/>
</dbReference>
<dbReference type="InterPro" id="IPR011650">
    <property type="entry name" value="Peptidase_M20_dimer"/>
</dbReference>
<dbReference type="STRING" id="1075417.SAMN05421823_103297"/>
<dbReference type="GO" id="GO:0019877">
    <property type="term" value="P:diaminopimelate biosynthetic process"/>
    <property type="evidence" value="ECO:0007669"/>
    <property type="project" value="UniProtKB-ARBA"/>
</dbReference>
<gene>
    <name evidence="4" type="ORF">SAMN05421823_103297</name>
</gene>
<evidence type="ECO:0000313" key="5">
    <source>
        <dbReference type="Proteomes" id="UP000198510"/>
    </source>
</evidence>
<evidence type="ECO:0000259" key="3">
    <source>
        <dbReference type="Pfam" id="PF07687"/>
    </source>
</evidence>
<comment type="cofactor">
    <cofactor evidence="2">
        <name>Mn(2+)</name>
        <dbReference type="ChEBI" id="CHEBI:29035"/>
    </cofactor>
    <text evidence="2">The Mn(2+) ion enhances activity.</text>
</comment>
<dbReference type="InterPro" id="IPR002933">
    <property type="entry name" value="Peptidase_M20"/>
</dbReference>
<feature type="binding site" evidence="2">
    <location>
        <position position="123"/>
    </location>
    <ligand>
        <name>Mn(2+)</name>
        <dbReference type="ChEBI" id="CHEBI:29035"/>
        <label>2</label>
    </ligand>
</feature>
<proteinExistence type="predicted"/>
<dbReference type="InterPro" id="IPR017439">
    <property type="entry name" value="Amidohydrolase"/>
</dbReference>
<dbReference type="Gene3D" id="3.40.630.10">
    <property type="entry name" value="Zn peptidases"/>
    <property type="match status" value="1"/>
</dbReference>
<evidence type="ECO:0000256" key="1">
    <source>
        <dbReference type="ARBA" id="ARBA00022801"/>
    </source>
</evidence>
<accession>A0A1G9DZ32</accession>
<dbReference type="GO" id="GO:0046872">
    <property type="term" value="F:metal ion binding"/>
    <property type="evidence" value="ECO:0007669"/>
    <property type="project" value="UniProtKB-KW"/>
</dbReference>
<dbReference type="OrthoDB" id="9777385at2"/>
<dbReference type="PIRSF" id="PIRSF005962">
    <property type="entry name" value="Pept_M20D_amidohydro"/>
    <property type="match status" value="1"/>
</dbReference>
<dbReference type="Gene3D" id="3.30.70.360">
    <property type="match status" value="1"/>
</dbReference>
<dbReference type="Pfam" id="PF07687">
    <property type="entry name" value="M20_dimer"/>
    <property type="match status" value="1"/>
</dbReference>
<feature type="binding site" evidence="2">
    <location>
        <position position="125"/>
    </location>
    <ligand>
        <name>Mn(2+)</name>
        <dbReference type="ChEBI" id="CHEBI:29035"/>
        <label>2</label>
    </ligand>
</feature>
<keyword evidence="2" id="KW-0479">Metal-binding</keyword>
<dbReference type="EMBL" id="FNFO01000003">
    <property type="protein sequence ID" value="SDK69136.1"/>
    <property type="molecule type" value="Genomic_DNA"/>
</dbReference>
<feature type="domain" description="Peptidase M20 dimerisation" evidence="3">
    <location>
        <begin position="206"/>
        <end position="299"/>
    </location>
</feature>
<dbReference type="NCBIfam" id="TIGR01891">
    <property type="entry name" value="amidohydrolases"/>
    <property type="match status" value="1"/>
</dbReference>
<sequence>MRNLFFTILLITPRLLIAQNTATEASSLEELYRQLHAHPELSFHETETAARLAREWREAGFEVTEQVGGNGVVAVLKNGKGPTLLIRTDMDALPVEEATGLPYASEVTTQDDAGQEVHVMHACGHDLHMTVAVGTARALSSQRNQWKGTLVMIGQPAEERSGGANAMLDDGLFTRFPQPDYALALHASPTLEAGKVGYVSGYALANVDMVDITVHGRGGHGAYPHTTLDPVVLSARLILDLQTIVSREISPLEPAVLTVGSIHGGTKGNVIPNEVRMELTLRSYSDEVRNQLIEKIKRTCHGVALSAGVPDSLLPEIQIRNESTPSVYNDPALTEQLQKVFVKTLGSDRVEQVPPVMAGEDFARYGRQDPKIPIMLFWLGTVSPEKLAAAQQGTLPLPSLHSAQFAPHYPPAIRTGVQAMTQAALALFNGKKK</sequence>
<name>A0A1G9DZ32_9BACT</name>
<protein>
    <submittedName>
        <fullName evidence="4">Hippurate hydrolase</fullName>
    </submittedName>
</protein>
<evidence type="ECO:0000256" key="2">
    <source>
        <dbReference type="PIRSR" id="PIRSR005962-1"/>
    </source>
</evidence>
<dbReference type="Proteomes" id="UP000198510">
    <property type="component" value="Unassembled WGS sequence"/>
</dbReference>
<evidence type="ECO:0000313" key="4">
    <source>
        <dbReference type="EMBL" id="SDK69136.1"/>
    </source>
</evidence>
<keyword evidence="5" id="KW-1185">Reference proteome</keyword>
<dbReference type="AlphaFoldDB" id="A0A1G9DZ32"/>
<dbReference type="PANTHER" id="PTHR11014:SF63">
    <property type="entry name" value="METALLOPEPTIDASE, PUTATIVE (AFU_ORTHOLOGUE AFUA_6G09600)-RELATED"/>
    <property type="match status" value="1"/>
</dbReference>
<reference evidence="4 5" key="1">
    <citation type="submission" date="2016-10" db="EMBL/GenBank/DDBJ databases">
        <authorList>
            <person name="de Groot N.N."/>
        </authorList>
    </citation>
    <scope>NUCLEOTIDE SEQUENCE [LARGE SCALE GENOMIC DNA]</scope>
    <source>
        <strain evidence="4 5">DSM 25186</strain>
    </source>
</reference>
<feature type="binding site" evidence="2">
    <location>
        <position position="401"/>
    </location>
    <ligand>
        <name>Mn(2+)</name>
        <dbReference type="ChEBI" id="CHEBI:29035"/>
        <label>2</label>
    </ligand>
</feature>
<dbReference type="FunFam" id="3.30.70.360:FF:000001">
    <property type="entry name" value="N-acetyldiaminopimelate deacetylase"/>
    <property type="match status" value="1"/>
</dbReference>
<feature type="binding site" evidence="2">
    <location>
        <position position="186"/>
    </location>
    <ligand>
        <name>Mn(2+)</name>
        <dbReference type="ChEBI" id="CHEBI:29035"/>
        <label>2</label>
    </ligand>
</feature>
<dbReference type="SUPFAM" id="SSF55031">
    <property type="entry name" value="Bacterial exopeptidase dimerisation domain"/>
    <property type="match status" value="1"/>
</dbReference>
<keyword evidence="2" id="KW-0464">Manganese</keyword>
<dbReference type="PANTHER" id="PTHR11014">
    <property type="entry name" value="PEPTIDASE M20 FAMILY MEMBER"/>
    <property type="match status" value="1"/>
</dbReference>
<dbReference type="SUPFAM" id="SSF53187">
    <property type="entry name" value="Zn-dependent exopeptidases"/>
    <property type="match status" value="1"/>
</dbReference>
<keyword evidence="1 4" id="KW-0378">Hydrolase</keyword>
<dbReference type="Pfam" id="PF01546">
    <property type="entry name" value="Peptidase_M20"/>
    <property type="match status" value="1"/>
</dbReference>
<feature type="binding site" evidence="2">
    <location>
        <position position="159"/>
    </location>
    <ligand>
        <name>Mn(2+)</name>
        <dbReference type="ChEBI" id="CHEBI:29035"/>
        <label>2</label>
    </ligand>
</feature>